<proteinExistence type="predicted"/>
<dbReference type="RefSeq" id="WP_404748277.1">
    <property type="nucleotide sequence ID" value="NZ_JBJDQH010000016.1"/>
</dbReference>
<gene>
    <name evidence="1" type="ORF">ACI2L5_40815</name>
</gene>
<evidence type="ECO:0000313" key="1">
    <source>
        <dbReference type="EMBL" id="MFK4271221.1"/>
    </source>
</evidence>
<dbReference type="Gene3D" id="3.90.180.10">
    <property type="entry name" value="Medium-chain alcohol dehydrogenases, catalytic domain"/>
    <property type="match status" value="1"/>
</dbReference>
<dbReference type="Proteomes" id="UP001620295">
    <property type="component" value="Unassembled WGS sequence"/>
</dbReference>
<accession>A0ABW8LZ67</accession>
<keyword evidence="2" id="KW-1185">Reference proteome</keyword>
<evidence type="ECO:0000313" key="2">
    <source>
        <dbReference type="Proteomes" id="UP001620295"/>
    </source>
</evidence>
<dbReference type="EMBL" id="JBJDQH010000016">
    <property type="protein sequence ID" value="MFK4271221.1"/>
    <property type="molecule type" value="Genomic_DNA"/>
</dbReference>
<comment type="caution">
    <text evidence="1">The sequence shown here is derived from an EMBL/GenBank/DDBJ whole genome shotgun (WGS) entry which is preliminary data.</text>
</comment>
<reference evidence="1 2" key="1">
    <citation type="submission" date="2024-11" db="EMBL/GenBank/DDBJ databases">
        <title>The Natural Products Discovery Center: Release of the First 8490 Sequenced Strains for Exploring Actinobacteria Biosynthetic Diversity.</title>
        <authorList>
            <person name="Kalkreuter E."/>
            <person name="Kautsar S.A."/>
            <person name="Yang D."/>
            <person name="Bader C.D."/>
            <person name="Teijaro C.N."/>
            <person name="Fluegel L."/>
            <person name="Davis C.M."/>
            <person name="Simpson J.R."/>
            <person name="Lauterbach L."/>
            <person name="Steele A.D."/>
            <person name="Gui C."/>
            <person name="Meng S."/>
            <person name="Li G."/>
            <person name="Viehrig K."/>
            <person name="Ye F."/>
            <person name="Su P."/>
            <person name="Kiefer A.F."/>
            <person name="Nichols A."/>
            <person name="Cepeda A.J."/>
            <person name="Yan W."/>
            <person name="Fan B."/>
            <person name="Jiang Y."/>
            <person name="Adhikari A."/>
            <person name="Zheng C.-J."/>
            <person name="Schuster L."/>
            <person name="Cowan T.M."/>
            <person name="Smanski M.J."/>
            <person name="Chevrette M.G."/>
            <person name="De Carvalho L.P.S."/>
            <person name="Shen B."/>
        </authorList>
    </citation>
    <scope>NUCLEOTIDE SEQUENCE [LARGE SCALE GENOMIC DNA]</scope>
    <source>
        <strain evidence="1 2">NPDC020863</strain>
    </source>
</reference>
<sequence>MLFKHLTIRGFELFEITTDDRRRAAAVEFVRDGLATGELAAVIDKVFPLEAIADAHRYLEAGGQVGKIVVTVTGQESGA</sequence>
<organism evidence="1 2">
    <name type="scientific">Streptomyces milbemycinicus</name>
    <dbReference type="NCBI Taxonomy" id="476552"/>
    <lineage>
        <taxon>Bacteria</taxon>
        <taxon>Bacillati</taxon>
        <taxon>Actinomycetota</taxon>
        <taxon>Actinomycetes</taxon>
        <taxon>Kitasatosporales</taxon>
        <taxon>Streptomycetaceae</taxon>
        <taxon>Streptomyces</taxon>
    </lineage>
</organism>
<protein>
    <submittedName>
        <fullName evidence="1">Zinc-binding dehydrogenase</fullName>
    </submittedName>
</protein>
<name>A0ABW8LZ67_9ACTN</name>
<dbReference type="Pfam" id="PF13602">
    <property type="entry name" value="ADH_zinc_N_2"/>
    <property type="match status" value="1"/>
</dbReference>